<gene>
    <name evidence="3" type="ORF">RDB_LOCUS65534</name>
</gene>
<accession>A0A8H3GRN6</accession>
<dbReference type="AlphaFoldDB" id="A0A8H3GRN6"/>
<evidence type="ECO:0000259" key="2">
    <source>
        <dbReference type="PROSITE" id="PS50031"/>
    </source>
</evidence>
<protein>
    <recommendedName>
        <fullName evidence="2">EH domain-containing protein</fullName>
    </recommendedName>
</protein>
<name>A0A8H3GRN6_9AGAM</name>
<feature type="domain" description="EH" evidence="2">
    <location>
        <begin position="1"/>
        <end position="50"/>
    </location>
</feature>
<evidence type="ECO:0000313" key="4">
    <source>
        <dbReference type="Proteomes" id="UP000663853"/>
    </source>
</evidence>
<evidence type="ECO:0000313" key="3">
    <source>
        <dbReference type="EMBL" id="CAE6464355.1"/>
    </source>
</evidence>
<organism evidence="3 4">
    <name type="scientific">Rhizoctonia solani</name>
    <dbReference type="NCBI Taxonomy" id="456999"/>
    <lineage>
        <taxon>Eukaryota</taxon>
        <taxon>Fungi</taxon>
        <taxon>Dikarya</taxon>
        <taxon>Basidiomycota</taxon>
        <taxon>Agaricomycotina</taxon>
        <taxon>Agaricomycetes</taxon>
        <taxon>Cantharellales</taxon>
        <taxon>Ceratobasidiaceae</taxon>
        <taxon>Rhizoctonia</taxon>
    </lineage>
</organism>
<feature type="transmembrane region" description="Helical" evidence="1">
    <location>
        <begin position="159"/>
        <end position="180"/>
    </location>
</feature>
<keyword evidence="1" id="KW-0472">Membrane</keyword>
<keyword evidence="1" id="KW-1133">Transmembrane helix</keyword>
<dbReference type="EMBL" id="CAJMXA010001564">
    <property type="protein sequence ID" value="CAE6464355.1"/>
    <property type="molecule type" value="Genomic_DNA"/>
</dbReference>
<comment type="caution">
    <text evidence="3">The sequence shown here is derived from an EMBL/GenBank/DDBJ whole genome shotgun (WGS) entry which is preliminary data.</text>
</comment>
<keyword evidence="1" id="KW-0812">Transmembrane</keyword>
<dbReference type="Proteomes" id="UP000663853">
    <property type="component" value="Unassembled WGS sequence"/>
</dbReference>
<feature type="transmembrane region" description="Helical" evidence="1">
    <location>
        <begin position="15"/>
        <end position="36"/>
    </location>
</feature>
<proteinExistence type="predicted"/>
<dbReference type="InterPro" id="IPR000261">
    <property type="entry name" value="EH_dom"/>
</dbReference>
<evidence type="ECO:0000256" key="1">
    <source>
        <dbReference type="SAM" id="Phobius"/>
    </source>
</evidence>
<reference evidence="3" key="1">
    <citation type="submission" date="2021-01" db="EMBL/GenBank/DDBJ databases">
        <authorList>
            <person name="Kaushik A."/>
        </authorList>
    </citation>
    <scope>NUCLEOTIDE SEQUENCE</scope>
    <source>
        <strain evidence="3">AG6-10EEA</strain>
    </source>
</reference>
<dbReference type="PROSITE" id="PS50031">
    <property type="entry name" value="EH"/>
    <property type="match status" value="1"/>
</dbReference>
<sequence length="232" mass="24968">MYAPTNISAPTLGCIWSVCVHITIATLYCAFAWMVLKLVAYHAAGTPANPVTNHSKATLRRGKKNGVEHSLVISPFHPNAPAHPQDMPFPEQMLRFLDETLNRLATLSPTPFGMVSMTEILQRLTYINVARGPLDSRLNRGIAQVSTLCDQVIAHRTVIFRYLCPTTFLCCLFAGLVAIVGVSVELTMLMCSGALVLVAAGDLGAGEEDESSLVPVRTRIGVFATLFGAGAP</sequence>